<accession>A0A0C9XGI0</accession>
<name>A0A0C9XGI0_9AGAM</name>
<evidence type="ECO:0000313" key="1">
    <source>
        <dbReference type="EMBL" id="KIK11410.1"/>
    </source>
</evidence>
<keyword evidence="2" id="KW-1185">Reference proteome</keyword>
<evidence type="ECO:0000313" key="2">
    <source>
        <dbReference type="Proteomes" id="UP000054018"/>
    </source>
</evidence>
<reference evidence="2" key="2">
    <citation type="submission" date="2015-01" db="EMBL/GenBank/DDBJ databases">
        <title>Evolutionary Origins and Diversification of the Mycorrhizal Mutualists.</title>
        <authorList>
            <consortium name="DOE Joint Genome Institute"/>
            <consortium name="Mycorrhizal Genomics Consortium"/>
            <person name="Kohler A."/>
            <person name="Kuo A."/>
            <person name="Nagy L.G."/>
            <person name="Floudas D."/>
            <person name="Copeland A."/>
            <person name="Barry K.W."/>
            <person name="Cichocki N."/>
            <person name="Veneault-Fourrey C."/>
            <person name="LaButti K."/>
            <person name="Lindquist E.A."/>
            <person name="Lipzen A."/>
            <person name="Lundell T."/>
            <person name="Morin E."/>
            <person name="Murat C."/>
            <person name="Riley R."/>
            <person name="Ohm R."/>
            <person name="Sun H."/>
            <person name="Tunlid A."/>
            <person name="Henrissat B."/>
            <person name="Grigoriev I.V."/>
            <person name="Hibbett D.S."/>
            <person name="Martin F."/>
        </authorList>
    </citation>
    <scope>NUCLEOTIDE SEQUENCE [LARGE SCALE GENOMIC DNA]</scope>
    <source>
        <strain evidence="2">441</strain>
    </source>
</reference>
<protein>
    <submittedName>
        <fullName evidence="1">Uncharacterized protein</fullName>
    </submittedName>
</protein>
<dbReference type="EMBL" id="KN834223">
    <property type="protein sequence ID" value="KIK11410.1"/>
    <property type="molecule type" value="Genomic_DNA"/>
</dbReference>
<dbReference type="HOGENOM" id="CLU_2923566_0_0_1"/>
<sequence length="61" mass="7122">MAFFFPPALPSTNNVRSGGVVHREIFSFRRPNGGKYEGREWEGIVKPVIEKWGRFVKEYYS</sequence>
<dbReference type="OrthoDB" id="2417614at2759"/>
<dbReference type="Proteomes" id="UP000054018">
    <property type="component" value="Unassembled WGS sequence"/>
</dbReference>
<organism evidence="1 2">
    <name type="scientific">Pisolithus microcarpus 441</name>
    <dbReference type="NCBI Taxonomy" id="765257"/>
    <lineage>
        <taxon>Eukaryota</taxon>
        <taxon>Fungi</taxon>
        <taxon>Dikarya</taxon>
        <taxon>Basidiomycota</taxon>
        <taxon>Agaricomycotina</taxon>
        <taxon>Agaricomycetes</taxon>
        <taxon>Agaricomycetidae</taxon>
        <taxon>Boletales</taxon>
        <taxon>Sclerodermatineae</taxon>
        <taxon>Pisolithaceae</taxon>
        <taxon>Pisolithus</taxon>
    </lineage>
</organism>
<gene>
    <name evidence="1" type="ORF">PISMIDRAFT_496835</name>
</gene>
<dbReference type="AlphaFoldDB" id="A0A0C9XGI0"/>
<proteinExistence type="predicted"/>
<dbReference type="STRING" id="765257.A0A0C9XGI0"/>
<reference evidence="1 2" key="1">
    <citation type="submission" date="2014-04" db="EMBL/GenBank/DDBJ databases">
        <authorList>
            <consortium name="DOE Joint Genome Institute"/>
            <person name="Kuo A."/>
            <person name="Kohler A."/>
            <person name="Costa M.D."/>
            <person name="Nagy L.G."/>
            <person name="Floudas D."/>
            <person name="Copeland A."/>
            <person name="Barry K.W."/>
            <person name="Cichocki N."/>
            <person name="Veneault-Fourrey C."/>
            <person name="LaButti K."/>
            <person name="Lindquist E.A."/>
            <person name="Lipzen A."/>
            <person name="Lundell T."/>
            <person name="Morin E."/>
            <person name="Murat C."/>
            <person name="Sun H."/>
            <person name="Tunlid A."/>
            <person name="Henrissat B."/>
            <person name="Grigoriev I.V."/>
            <person name="Hibbett D.S."/>
            <person name="Martin F."/>
            <person name="Nordberg H.P."/>
            <person name="Cantor M.N."/>
            <person name="Hua S.X."/>
        </authorList>
    </citation>
    <scope>NUCLEOTIDE SEQUENCE [LARGE SCALE GENOMIC DNA]</scope>
    <source>
        <strain evidence="1 2">441</strain>
    </source>
</reference>